<feature type="compositionally biased region" description="Gly residues" evidence="1">
    <location>
        <begin position="142"/>
        <end position="159"/>
    </location>
</feature>
<reference evidence="2" key="1">
    <citation type="submission" date="2023-10" db="EMBL/GenBank/DDBJ databases">
        <authorList>
            <person name="Chen Y."/>
            <person name="Shah S."/>
            <person name="Dougan E. K."/>
            <person name="Thang M."/>
            <person name="Chan C."/>
        </authorList>
    </citation>
    <scope>NUCLEOTIDE SEQUENCE [LARGE SCALE GENOMIC DNA]</scope>
</reference>
<keyword evidence="3" id="KW-1185">Reference proteome</keyword>
<evidence type="ECO:0000256" key="1">
    <source>
        <dbReference type="SAM" id="MobiDB-lite"/>
    </source>
</evidence>
<feature type="region of interest" description="Disordered" evidence="1">
    <location>
        <begin position="107"/>
        <end position="164"/>
    </location>
</feature>
<evidence type="ECO:0000313" key="3">
    <source>
        <dbReference type="Proteomes" id="UP001189429"/>
    </source>
</evidence>
<dbReference type="Proteomes" id="UP001189429">
    <property type="component" value="Unassembled WGS sequence"/>
</dbReference>
<evidence type="ECO:0000313" key="2">
    <source>
        <dbReference type="EMBL" id="CAK0849266.1"/>
    </source>
</evidence>
<gene>
    <name evidence="2" type="ORF">PCOR1329_LOCUS41998</name>
</gene>
<name>A0ABN9TSU8_9DINO</name>
<proteinExistence type="predicted"/>
<organism evidence="2 3">
    <name type="scientific">Prorocentrum cordatum</name>
    <dbReference type="NCBI Taxonomy" id="2364126"/>
    <lineage>
        <taxon>Eukaryota</taxon>
        <taxon>Sar</taxon>
        <taxon>Alveolata</taxon>
        <taxon>Dinophyceae</taxon>
        <taxon>Prorocentrales</taxon>
        <taxon>Prorocentraceae</taxon>
        <taxon>Prorocentrum</taxon>
    </lineage>
</organism>
<accession>A0ABN9TSU8</accession>
<sequence>MNSDFLPADSDDFVDAWEEFERHKRTGDEWAYTSSWGEANPGGGKDKVEDFLLRSKKEVVLATESLGKLVKMLQLPELEQPRRASSLRSPRGVARACAFSPLQGGSGWRPDEISGGLQRLRRRRRPAGASRGLPLSCRAAGLPGGGDRGGLSGPRGGGSRSPRCHHRSLPCLIRLSPASPAPCLCASAPGPAPFTGSPGPASLACSLAPSSIGRS</sequence>
<dbReference type="EMBL" id="CAUYUJ010015048">
    <property type="protein sequence ID" value="CAK0849266.1"/>
    <property type="molecule type" value="Genomic_DNA"/>
</dbReference>
<comment type="caution">
    <text evidence="2">The sequence shown here is derived from an EMBL/GenBank/DDBJ whole genome shotgun (WGS) entry which is preliminary data.</text>
</comment>
<protein>
    <submittedName>
        <fullName evidence="2">Uncharacterized protein</fullName>
    </submittedName>
</protein>